<dbReference type="PRINTS" id="PR00405">
    <property type="entry name" value="REVINTRACTNG"/>
</dbReference>
<evidence type="ECO:0000256" key="4">
    <source>
        <dbReference type="ARBA" id="ARBA00022833"/>
    </source>
</evidence>
<feature type="transmembrane region" description="Helical" evidence="7">
    <location>
        <begin position="217"/>
        <end position="239"/>
    </location>
</feature>
<dbReference type="GO" id="GO:0016787">
    <property type="term" value="F:hydrolase activity"/>
    <property type="evidence" value="ECO:0007669"/>
    <property type="project" value="InterPro"/>
</dbReference>
<evidence type="ECO:0000256" key="1">
    <source>
        <dbReference type="ARBA" id="ARBA00022468"/>
    </source>
</evidence>
<dbReference type="Gene3D" id="3.40.50.1820">
    <property type="entry name" value="alpha/beta hydrolase"/>
    <property type="match status" value="1"/>
</dbReference>
<keyword evidence="2" id="KW-0479">Metal-binding</keyword>
<keyword evidence="7" id="KW-0472">Membrane</keyword>
<dbReference type="Pfam" id="PF12695">
    <property type="entry name" value="Abhydrolase_5"/>
    <property type="match status" value="1"/>
</dbReference>
<dbReference type="Pfam" id="PF01412">
    <property type="entry name" value="ArfGap"/>
    <property type="match status" value="1"/>
</dbReference>
<dbReference type="GO" id="GO:0030100">
    <property type="term" value="P:regulation of endocytosis"/>
    <property type="evidence" value="ECO:0007669"/>
    <property type="project" value="TreeGrafter"/>
</dbReference>
<gene>
    <name evidence="9" type="ORF">PSNMU_V1.4_AUG-EV-PASAV3_0004030</name>
</gene>
<keyword evidence="7" id="KW-0812">Transmembrane</keyword>
<dbReference type="GO" id="GO:0008270">
    <property type="term" value="F:zinc ion binding"/>
    <property type="evidence" value="ECO:0007669"/>
    <property type="project" value="UniProtKB-KW"/>
</dbReference>
<dbReference type="PANTHER" id="PTHR46395">
    <property type="entry name" value="ADP-RIBOSYLATION FACTOR GTPASE-ACTIVATING PROTEIN 1"/>
    <property type="match status" value="1"/>
</dbReference>
<proteinExistence type="predicted"/>
<dbReference type="SUPFAM" id="SSF53474">
    <property type="entry name" value="alpha/beta-Hydrolases"/>
    <property type="match status" value="1"/>
</dbReference>
<dbReference type="PROSITE" id="PS50115">
    <property type="entry name" value="ARFGAP"/>
    <property type="match status" value="1"/>
</dbReference>
<dbReference type="GO" id="GO:0032012">
    <property type="term" value="P:regulation of ARF protein signal transduction"/>
    <property type="evidence" value="ECO:0007669"/>
    <property type="project" value="TreeGrafter"/>
</dbReference>
<dbReference type="InterPro" id="IPR029059">
    <property type="entry name" value="AB_hydrolase_5"/>
</dbReference>
<dbReference type="GO" id="GO:0005096">
    <property type="term" value="F:GTPase activator activity"/>
    <property type="evidence" value="ECO:0007669"/>
    <property type="project" value="UniProtKB-KW"/>
</dbReference>
<dbReference type="InterPro" id="IPR001164">
    <property type="entry name" value="ArfGAP_dom"/>
</dbReference>
<evidence type="ECO:0000313" key="9">
    <source>
        <dbReference type="EMBL" id="VEU33713.1"/>
    </source>
</evidence>
<evidence type="ECO:0000256" key="7">
    <source>
        <dbReference type="SAM" id="Phobius"/>
    </source>
</evidence>
<dbReference type="GO" id="GO:0000139">
    <property type="term" value="C:Golgi membrane"/>
    <property type="evidence" value="ECO:0007669"/>
    <property type="project" value="TreeGrafter"/>
</dbReference>
<evidence type="ECO:0000256" key="6">
    <source>
        <dbReference type="SAM" id="MobiDB-lite"/>
    </source>
</evidence>
<dbReference type="InterPro" id="IPR037278">
    <property type="entry name" value="ARFGAP/RecO"/>
</dbReference>
<dbReference type="Gene3D" id="1.10.220.150">
    <property type="entry name" value="Arf GTPase activating protein"/>
    <property type="match status" value="1"/>
</dbReference>
<name>A0A448YV96_9STRA</name>
<dbReference type="Proteomes" id="UP000291116">
    <property type="component" value="Unassembled WGS sequence"/>
</dbReference>
<feature type="region of interest" description="Disordered" evidence="6">
    <location>
        <begin position="120"/>
        <end position="148"/>
    </location>
</feature>
<dbReference type="SMART" id="SM00105">
    <property type="entry name" value="ArfGap"/>
    <property type="match status" value="1"/>
</dbReference>
<keyword evidence="10" id="KW-1185">Reference proteome</keyword>
<evidence type="ECO:0000256" key="5">
    <source>
        <dbReference type="PROSITE-ProRule" id="PRU00288"/>
    </source>
</evidence>
<accession>A0A448YV96</accession>
<sequence length="500" mass="54866">MERADQIIVKALEGNKKCADCGVPNPTWCSVSFGILLCIECSGKHRGLGVHISFVRSLDMDSFTEKQLEIMKEHGGNERCNSYLRDGGIPLSVSEVSIREKYDNKVAELYKLKIKARGEGRPEPTALESPTSNEQEKQLHIPKPPRAHLGFENTTPPPIFLSSLLSAYGFLLGPIRSILLNTLHEKPWAMRGVCLFAGTLGALATTSDSRWPLLRKISRGTLSVVGLFFFALAPLHFAYGFRTQRLPAFPSAVEDYTKRCKSSRAKRNKGYEVFFPPGVGIGDSVDKALIFYPGLMVDHMAYATVLGKLSDMGILVLLASAEPSRVCTEIATVEHVKRLRHEISVLMNISVGEWILGGHSLGGVAAASFFAKKTSSGFPRDIKRVVQWASPEDAGILRRIQEAGPAVDADAIHLESHLGIYGTCDGAVELKGSSVMTSKCPENSEIEIIVGGNHAGFAHYGPQFFPKPDWERKGITAEEQQAKAIKWTADYILQSNKNKK</sequence>
<keyword evidence="1" id="KW-0343">GTPase activation</keyword>
<dbReference type="AlphaFoldDB" id="A0A448YV96"/>
<evidence type="ECO:0000256" key="2">
    <source>
        <dbReference type="ARBA" id="ARBA00022723"/>
    </source>
</evidence>
<keyword evidence="4" id="KW-0862">Zinc</keyword>
<feature type="domain" description="Arf-GAP" evidence="8">
    <location>
        <begin position="2"/>
        <end position="123"/>
    </location>
</feature>
<dbReference type="PANTHER" id="PTHR46395:SF1">
    <property type="entry name" value="ADP-RIBOSYLATION FACTOR GTPASE-ACTIVATING PROTEIN 1"/>
    <property type="match status" value="1"/>
</dbReference>
<dbReference type="OrthoDB" id="43532at2759"/>
<evidence type="ECO:0000313" key="10">
    <source>
        <dbReference type="Proteomes" id="UP000291116"/>
    </source>
</evidence>
<reference evidence="9 10" key="1">
    <citation type="submission" date="2019-01" db="EMBL/GenBank/DDBJ databases">
        <authorList>
            <person name="Ferrante I. M."/>
        </authorList>
    </citation>
    <scope>NUCLEOTIDE SEQUENCE [LARGE SCALE GENOMIC DNA]</scope>
    <source>
        <strain evidence="9 10">B856</strain>
    </source>
</reference>
<keyword evidence="7" id="KW-1133">Transmembrane helix</keyword>
<dbReference type="SUPFAM" id="SSF57863">
    <property type="entry name" value="ArfGap/RecO-like zinc finger"/>
    <property type="match status" value="1"/>
</dbReference>
<dbReference type="InterPro" id="IPR029058">
    <property type="entry name" value="AB_hydrolase_fold"/>
</dbReference>
<evidence type="ECO:0000256" key="3">
    <source>
        <dbReference type="ARBA" id="ARBA00022771"/>
    </source>
</evidence>
<dbReference type="CDD" id="cd08830">
    <property type="entry name" value="ArfGap_ArfGap1"/>
    <property type="match status" value="1"/>
</dbReference>
<keyword evidence="3 5" id="KW-0863">Zinc-finger</keyword>
<protein>
    <recommendedName>
        <fullName evidence="8">Arf-GAP domain-containing protein</fullName>
    </recommendedName>
</protein>
<dbReference type="InterPro" id="IPR038508">
    <property type="entry name" value="ArfGAP_dom_sf"/>
</dbReference>
<organism evidence="9 10">
    <name type="scientific">Pseudo-nitzschia multistriata</name>
    <dbReference type="NCBI Taxonomy" id="183589"/>
    <lineage>
        <taxon>Eukaryota</taxon>
        <taxon>Sar</taxon>
        <taxon>Stramenopiles</taxon>
        <taxon>Ochrophyta</taxon>
        <taxon>Bacillariophyta</taxon>
        <taxon>Bacillariophyceae</taxon>
        <taxon>Bacillariophycidae</taxon>
        <taxon>Bacillariales</taxon>
        <taxon>Bacillariaceae</taxon>
        <taxon>Pseudo-nitzschia</taxon>
    </lineage>
</organism>
<dbReference type="EMBL" id="CAACVS010000006">
    <property type="protein sequence ID" value="VEU33713.1"/>
    <property type="molecule type" value="Genomic_DNA"/>
</dbReference>
<evidence type="ECO:0000259" key="8">
    <source>
        <dbReference type="PROSITE" id="PS50115"/>
    </source>
</evidence>